<dbReference type="SUPFAM" id="SSF56281">
    <property type="entry name" value="Metallo-hydrolase/oxidoreductase"/>
    <property type="match status" value="1"/>
</dbReference>
<evidence type="ECO:0000259" key="1">
    <source>
        <dbReference type="Pfam" id="PF12706"/>
    </source>
</evidence>
<dbReference type="PANTHER" id="PTHR15032">
    <property type="entry name" value="N-ACYL-PHOSPHATIDYLETHANOLAMINE-HYDROLYZING PHOSPHOLIPASE D"/>
    <property type="match status" value="1"/>
</dbReference>
<name>A0ABX1D431_9FLAO</name>
<keyword evidence="3" id="KW-1185">Reference proteome</keyword>
<dbReference type="Gene3D" id="3.60.15.10">
    <property type="entry name" value="Ribonuclease Z/Hydroxyacylglutathione hydrolase-like"/>
    <property type="match status" value="1"/>
</dbReference>
<proteinExistence type="predicted"/>
<comment type="caution">
    <text evidence="2">The sequence shown here is derived from an EMBL/GenBank/DDBJ whole genome shotgun (WGS) entry which is preliminary data.</text>
</comment>
<feature type="domain" description="Metallo-beta-lactamase" evidence="1">
    <location>
        <begin position="1"/>
        <end position="129"/>
    </location>
</feature>
<accession>A0ABX1D431</accession>
<feature type="non-terminal residue" evidence="2">
    <location>
        <position position="1"/>
    </location>
</feature>
<dbReference type="Proteomes" id="UP000703674">
    <property type="component" value="Unassembled WGS sequence"/>
</dbReference>
<dbReference type="InterPro" id="IPR001279">
    <property type="entry name" value="Metallo-B-lactamas"/>
</dbReference>
<feature type="non-terminal residue" evidence="2">
    <location>
        <position position="129"/>
    </location>
</feature>
<dbReference type="EMBL" id="JAAVJR010000926">
    <property type="protein sequence ID" value="NJW55218.1"/>
    <property type="molecule type" value="Genomic_DNA"/>
</dbReference>
<dbReference type="InterPro" id="IPR036866">
    <property type="entry name" value="RibonucZ/Hydroxyglut_hydro"/>
</dbReference>
<evidence type="ECO:0000313" key="3">
    <source>
        <dbReference type="Proteomes" id="UP000703674"/>
    </source>
</evidence>
<organism evidence="2 3">
    <name type="scientific">Salinimicrobium oceani</name>
    <dbReference type="NCBI Taxonomy" id="2722702"/>
    <lineage>
        <taxon>Bacteria</taxon>
        <taxon>Pseudomonadati</taxon>
        <taxon>Bacteroidota</taxon>
        <taxon>Flavobacteriia</taxon>
        <taxon>Flavobacteriales</taxon>
        <taxon>Flavobacteriaceae</taxon>
        <taxon>Salinimicrobium</taxon>
    </lineage>
</organism>
<dbReference type="PANTHER" id="PTHR15032:SF4">
    <property type="entry name" value="N-ACYL-PHOSPHATIDYLETHANOLAMINE-HYDROLYZING PHOSPHOLIPASE D"/>
    <property type="match status" value="1"/>
</dbReference>
<reference evidence="2 3" key="1">
    <citation type="submission" date="2020-03" db="EMBL/GenBank/DDBJ databases">
        <title>Salinimicrobium sp. nov, isolated from SCS.</title>
        <authorList>
            <person name="Cao W.R."/>
        </authorList>
    </citation>
    <scope>NUCLEOTIDE SEQUENCE [LARGE SCALE GENOMIC DNA]</scope>
    <source>
        <strain evidence="3">J15B91</strain>
    </source>
</reference>
<protein>
    <submittedName>
        <fullName evidence="2">MBL fold metallo-hydrolase</fullName>
    </submittedName>
</protein>
<dbReference type="RefSeq" id="WP_209310141.1">
    <property type="nucleotide sequence ID" value="NZ_JAAVJR010000926.1"/>
</dbReference>
<gene>
    <name evidence="2" type="ORF">HC175_20090</name>
</gene>
<evidence type="ECO:0000313" key="2">
    <source>
        <dbReference type="EMBL" id="NJW55218.1"/>
    </source>
</evidence>
<sequence length="129" mass="14666">DLLVLTHDHYDHLDYPSINKLHNKTKRIVTSLGVSAHLETWGVKNGKITELDWWESHEINDGIKITATPSRHFSGRTIKRAQTLWSSFVLEIFGLRIFFGGDSGYDGSFKKIGNKFGPFDLALLECGQY</sequence>
<dbReference type="Pfam" id="PF12706">
    <property type="entry name" value="Lactamase_B_2"/>
    <property type="match status" value="1"/>
</dbReference>